<keyword evidence="3" id="KW-0520">NAD</keyword>
<sequence>MKLLVPERILPQQLERLQREHDVHYDATLFERADDLIESARDAAGIIVRNVTQVRGPLLEAMKDCRVVGRLGVGLDNIDMDACAKRGIKVIPAVGANALSVAEYVVTTAMMLRRRAYLGTEAVAHGLWPKLAMVQGREIAGATLGIVGFGSIGKAVAKLAGNVGMSVVAHDAKATSADGLEGVKFMSLEQLLGTSDVVTLHLPSIPATHNLFDAAMLARMKPGGILINSARGGIVDEAAVVDALKAGHLGGAAIDVFVQEPLKDTPIFHDVPNLILTPHIAGVTQDSEWRVTDLVVGEVLKFLAA</sequence>
<comment type="caution">
    <text evidence="7">The sequence shown here is derived from an EMBL/GenBank/DDBJ whole genome shotgun (WGS) entry which is preliminary data.</text>
</comment>
<dbReference type="RefSeq" id="WP_088602549.1">
    <property type="nucleotide sequence ID" value="NZ_NJIH01000003.1"/>
</dbReference>
<dbReference type="FunFam" id="3.40.50.720:FF:000041">
    <property type="entry name" value="D-3-phosphoglycerate dehydrogenase"/>
    <property type="match status" value="1"/>
</dbReference>
<reference evidence="8" key="1">
    <citation type="submission" date="2017-06" db="EMBL/GenBank/DDBJ databases">
        <title>Herbaspirillum phytohormonus sp. nov., isolated from the root nodule of Robinia pseudoacacia in lead-zinc mine.</title>
        <authorList>
            <person name="Fan M."/>
            <person name="Lin Y."/>
        </authorList>
    </citation>
    <scope>NUCLEOTIDE SEQUENCE [LARGE SCALE GENOMIC DNA]</scope>
    <source>
        <strain evidence="8">SC-089</strain>
    </source>
</reference>
<dbReference type="InterPro" id="IPR006140">
    <property type="entry name" value="D-isomer_DH_NAD-bd"/>
</dbReference>
<dbReference type="OrthoDB" id="9805416at2"/>
<evidence type="ECO:0000256" key="1">
    <source>
        <dbReference type="ARBA" id="ARBA00005854"/>
    </source>
</evidence>
<feature type="domain" description="D-isomer specific 2-hydroxyacid dehydrogenase NAD-binding" evidence="6">
    <location>
        <begin position="108"/>
        <end position="281"/>
    </location>
</feature>
<dbReference type="SUPFAM" id="SSF51735">
    <property type="entry name" value="NAD(P)-binding Rossmann-fold domains"/>
    <property type="match status" value="1"/>
</dbReference>
<evidence type="ECO:0000313" key="8">
    <source>
        <dbReference type="Proteomes" id="UP000214603"/>
    </source>
</evidence>
<proteinExistence type="inferred from homology"/>
<dbReference type="PROSITE" id="PS00670">
    <property type="entry name" value="D_2_HYDROXYACID_DH_2"/>
    <property type="match status" value="1"/>
</dbReference>
<dbReference type="PANTHER" id="PTHR43761">
    <property type="entry name" value="D-ISOMER SPECIFIC 2-HYDROXYACID DEHYDROGENASE FAMILY PROTEIN (AFU_ORTHOLOGUE AFUA_1G13630)"/>
    <property type="match status" value="1"/>
</dbReference>
<evidence type="ECO:0000259" key="6">
    <source>
        <dbReference type="Pfam" id="PF02826"/>
    </source>
</evidence>
<dbReference type="Pfam" id="PF02826">
    <property type="entry name" value="2-Hacid_dh_C"/>
    <property type="match status" value="1"/>
</dbReference>
<dbReference type="InterPro" id="IPR029752">
    <property type="entry name" value="D-isomer_DH_CS1"/>
</dbReference>
<comment type="similarity">
    <text evidence="1 4">Belongs to the D-isomer specific 2-hydroxyacid dehydrogenase family.</text>
</comment>
<dbReference type="AlphaFoldDB" id="A0A225MZ57"/>
<dbReference type="InterPro" id="IPR036291">
    <property type="entry name" value="NAD(P)-bd_dom_sf"/>
</dbReference>
<dbReference type="InterPro" id="IPR050418">
    <property type="entry name" value="D-iso_2-hydroxyacid_DH_PdxB"/>
</dbReference>
<dbReference type="InterPro" id="IPR029753">
    <property type="entry name" value="D-isomer_DH_CS"/>
</dbReference>
<evidence type="ECO:0000313" key="7">
    <source>
        <dbReference type="EMBL" id="OWT63969.1"/>
    </source>
</evidence>
<dbReference type="GO" id="GO:0004617">
    <property type="term" value="F:phosphoglycerate dehydrogenase activity"/>
    <property type="evidence" value="ECO:0007669"/>
    <property type="project" value="UniProtKB-ARBA"/>
</dbReference>
<evidence type="ECO:0000256" key="4">
    <source>
        <dbReference type="RuleBase" id="RU003719"/>
    </source>
</evidence>
<dbReference type="GO" id="GO:0051287">
    <property type="term" value="F:NAD binding"/>
    <property type="evidence" value="ECO:0007669"/>
    <property type="project" value="InterPro"/>
</dbReference>
<dbReference type="SUPFAM" id="SSF52283">
    <property type="entry name" value="Formate/glycerate dehydrogenase catalytic domain-like"/>
    <property type="match status" value="1"/>
</dbReference>
<protein>
    <submittedName>
        <fullName evidence="7">3-phosphoglycerate dehydrogenase</fullName>
    </submittedName>
</protein>
<name>A0A225MZ57_9BURK</name>
<keyword evidence="2 4" id="KW-0560">Oxidoreductase</keyword>
<organism evidence="7 8">
    <name type="scientific">Candidimonas nitroreducens</name>
    <dbReference type="NCBI Taxonomy" id="683354"/>
    <lineage>
        <taxon>Bacteria</taxon>
        <taxon>Pseudomonadati</taxon>
        <taxon>Pseudomonadota</taxon>
        <taxon>Betaproteobacteria</taxon>
        <taxon>Burkholderiales</taxon>
        <taxon>Alcaligenaceae</taxon>
        <taxon>Candidimonas</taxon>
    </lineage>
</organism>
<dbReference type="PROSITE" id="PS00671">
    <property type="entry name" value="D_2_HYDROXYACID_DH_3"/>
    <property type="match status" value="1"/>
</dbReference>
<accession>A0A225MZ57</accession>
<keyword evidence="8" id="KW-1185">Reference proteome</keyword>
<dbReference type="CDD" id="cd12173">
    <property type="entry name" value="PGDH_4"/>
    <property type="match status" value="1"/>
</dbReference>
<gene>
    <name evidence="7" type="ORF">CEY11_06630</name>
</gene>
<evidence type="ECO:0000256" key="3">
    <source>
        <dbReference type="ARBA" id="ARBA00023027"/>
    </source>
</evidence>
<dbReference type="GO" id="GO:0047545">
    <property type="term" value="F:(S)-2-hydroxyglutarate dehydrogenase activity"/>
    <property type="evidence" value="ECO:0007669"/>
    <property type="project" value="UniProtKB-ARBA"/>
</dbReference>
<dbReference type="Gene3D" id="3.40.50.720">
    <property type="entry name" value="NAD(P)-binding Rossmann-like Domain"/>
    <property type="match status" value="2"/>
</dbReference>
<dbReference type="GO" id="GO:0006564">
    <property type="term" value="P:L-serine biosynthetic process"/>
    <property type="evidence" value="ECO:0007669"/>
    <property type="project" value="UniProtKB-ARBA"/>
</dbReference>
<dbReference type="Proteomes" id="UP000214603">
    <property type="component" value="Unassembled WGS sequence"/>
</dbReference>
<feature type="domain" description="D-isomer specific 2-hydroxyacid dehydrogenase catalytic" evidence="5">
    <location>
        <begin position="7"/>
        <end position="303"/>
    </location>
</feature>
<dbReference type="InterPro" id="IPR006139">
    <property type="entry name" value="D-isomer_2_OHA_DH_cat_dom"/>
</dbReference>
<dbReference type="Pfam" id="PF00389">
    <property type="entry name" value="2-Hacid_dh"/>
    <property type="match status" value="1"/>
</dbReference>
<evidence type="ECO:0000259" key="5">
    <source>
        <dbReference type="Pfam" id="PF00389"/>
    </source>
</evidence>
<evidence type="ECO:0000256" key="2">
    <source>
        <dbReference type="ARBA" id="ARBA00023002"/>
    </source>
</evidence>
<dbReference type="PANTHER" id="PTHR43761:SF1">
    <property type="entry name" value="D-ISOMER SPECIFIC 2-HYDROXYACID DEHYDROGENASE CATALYTIC DOMAIN-CONTAINING PROTEIN-RELATED"/>
    <property type="match status" value="1"/>
</dbReference>
<dbReference type="PROSITE" id="PS00065">
    <property type="entry name" value="D_2_HYDROXYACID_DH_1"/>
    <property type="match status" value="1"/>
</dbReference>
<dbReference type="EMBL" id="NJIH01000003">
    <property type="protein sequence ID" value="OWT63969.1"/>
    <property type="molecule type" value="Genomic_DNA"/>
</dbReference>